<reference evidence="2 3" key="1">
    <citation type="submission" date="2024-06" db="EMBL/GenBank/DDBJ databases">
        <title>The Natural Products Discovery Center: Release of the First 8490 Sequenced Strains for Exploring Actinobacteria Biosynthetic Diversity.</title>
        <authorList>
            <person name="Kalkreuter E."/>
            <person name="Kautsar S.A."/>
            <person name="Yang D."/>
            <person name="Bader C.D."/>
            <person name="Teijaro C.N."/>
            <person name="Fluegel L."/>
            <person name="Davis C.M."/>
            <person name="Simpson J.R."/>
            <person name="Lauterbach L."/>
            <person name="Steele A.D."/>
            <person name="Gui C."/>
            <person name="Meng S."/>
            <person name="Li G."/>
            <person name="Viehrig K."/>
            <person name="Ye F."/>
            <person name="Su P."/>
            <person name="Kiefer A.F."/>
            <person name="Nichols A."/>
            <person name="Cepeda A.J."/>
            <person name="Yan W."/>
            <person name="Fan B."/>
            <person name="Jiang Y."/>
            <person name="Adhikari A."/>
            <person name="Zheng C.-J."/>
            <person name="Schuster L."/>
            <person name="Cowan T.M."/>
            <person name="Smanski M.J."/>
            <person name="Chevrette M.G."/>
            <person name="De Carvalho L.P.S."/>
            <person name="Shen B."/>
        </authorList>
    </citation>
    <scope>NUCLEOTIDE SEQUENCE [LARGE SCALE GENOMIC DNA]</scope>
    <source>
        <strain evidence="2 3">NPDC050403</strain>
    </source>
</reference>
<evidence type="ECO:0000313" key="2">
    <source>
        <dbReference type="EMBL" id="MEV0708571.1"/>
    </source>
</evidence>
<feature type="domain" description="GAD-related" evidence="1">
    <location>
        <begin position="7"/>
        <end position="60"/>
    </location>
</feature>
<evidence type="ECO:0000259" key="1">
    <source>
        <dbReference type="Pfam" id="PF08887"/>
    </source>
</evidence>
<dbReference type="RefSeq" id="WP_355085982.1">
    <property type="nucleotide sequence ID" value="NZ_JBEXKW010000019.1"/>
</dbReference>
<proteinExistence type="predicted"/>
<dbReference type="Proteomes" id="UP001551695">
    <property type="component" value="Unassembled WGS sequence"/>
</dbReference>
<keyword evidence="3" id="KW-1185">Reference proteome</keyword>
<accession>A0ABV3FTN9</accession>
<dbReference type="InterPro" id="IPR014983">
    <property type="entry name" value="GAD-rel"/>
</dbReference>
<dbReference type="EMBL" id="JBFAKC010000005">
    <property type="protein sequence ID" value="MEV0708571.1"/>
    <property type="molecule type" value="Genomic_DNA"/>
</dbReference>
<dbReference type="Pfam" id="PF08887">
    <property type="entry name" value="GAD-like"/>
    <property type="match status" value="1"/>
</dbReference>
<protein>
    <submittedName>
        <fullName evidence="2">GAD-like domain-containing protein</fullName>
    </submittedName>
</protein>
<gene>
    <name evidence="2" type="ORF">AB0I48_13485</name>
</gene>
<organism evidence="2 3">
    <name type="scientific">Nocardia aurea</name>
    <dbReference type="NCBI Taxonomy" id="2144174"/>
    <lineage>
        <taxon>Bacteria</taxon>
        <taxon>Bacillati</taxon>
        <taxon>Actinomycetota</taxon>
        <taxon>Actinomycetes</taxon>
        <taxon>Mycobacteriales</taxon>
        <taxon>Nocardiaceae</taxon>
        <taxon>Nocardia</taxon>
    </lineage>
</organism>
<name>A0ABV3FTN9_9NOCA</name>
<sequence length="75" mass="8475">MEQPARINSPCLAEYGGRLPELMLELWREVGFAGFGEGLLWVCDPHYWQPIVDDWLADVDLPQQYSAVPGEFGGH</sequence>
<comment type="caution">
    <text evidence="2">The sequence shown here is derived from an EMBL/GenBank/DDBJ whole genome shotgun (WGS) entry which is preliminary data.</text>
</comment>
<evidence type="ECO:0000313" key="3">
    <source>
        <dbReference type="Proteomes" id="UP001551695"/>
    </source>
</evidence>